<dbReference type="STRING" id="946122.A0A0C2XQ86"/>
<protein>
    <submittedName>
        <fullName evidence="2">Uncharacterized protein</fullName>
    </submittedName>
</protein>
<keyword evidence="3" id="KW-1185">Reference proteome</keyword>
<feature type="compositionally biased region" description="Basic and acidic residues" evidence="1">
    <location>
        <begin position="41"/>
        <end position="60"/>
    </location>
</feature>
<dbReference type="OrthoDB" id="2687738at2759"/>
<evidence type="ECO:0000313" key="2">
    <source>
        <dbReference type="EMBL" id="KIL71363.1"/>
    </source>
</evidence>
<dbReference type="AlphaFoldDB" id="A0A0C2XQ86"/>
<evidence type="ECO:0000256" key="1">
    <source>
        <dbReference type="SAM" id="MobiDB-lite"/>
    </source>
</evidence>
<reference evidence="2 3" key="1">
    <citation type="submission" date="2014-04" db="EMBL/GenBank/DDBJ databases">
        <title>Evolutionary Origins and Diversification of the Mycorrhizal Mutualists.</title>
        <authorList>
            <consortium name="DOE Joint Genome Institute"/>
            <consortium name="Mycorrhizal Genomics Consortium"/>
            <person name="Kohler A."/>
            <person name="Kuo A."/>
            <person name="Nagy L.G."/>
            <person name="Floudas D."/>
            <person name="Copeland A."/>
            <person name="Barry K.W."/>
            <person name="Cichocki N."/>
            <person name="Veneault-Fourrey C."/>
            <person name="LaButti K."/>
            <person name="Lindquist E.A."/>
            <person name="Lipzen A."/>
            <person name="Lundell T."/>
            <person name="Morin E."/>
            <person name="Murat C."/>
            <person name="Riley R."/>
            <person name="Ohm R."/>
            <person name="Sun H."/>
            <person name="Tunlid A."/>
            <person name="Henrissat B."/>
            <person name="Grigoriev I.V."/>
            <person name="Hibbett D.S."/>
            <person name="Martin F."/>
        </authorList>
    </citation>
    <scope>NUCLEOTIDE SEQUENCE [LARGE SCALE GENOMIC DNA]</scope>
    <source>
        <strain evidence="2 3">Koide BX008</strain>
    </source>
</reference>
<dbReference type="InParanoid" id="A0A0C2XQ86"/>
<name>A0A0C2XQ86_AMAMK</name>
<dbReference type="Proteomes" id="UP000054549">
    <property type="component" value="Unassembled WGS sequence"/>
</dbReference>
<evidence type="ECO:0000313" key="3">
    <source>
        <dbReference type="Proteomes" id="UP000054549"/>
    </source>
</evidence>
<proteinExistence type="predicted"/>
<accession>A0A0C2XQ86</accession>
<feature type="compositionally biased region" description="Polar residues" evidence="1">
    <location>
        <begin position="86"/>
        <end position="95"/>
    </location>
</feature>
<gene>
    <name evidence="2" type="ORF">M378DRAFT_65690</name>
</gene>
<feature type="non-terminal residue" evidence="2">
    <location>
        <position position="95"/>
    </location>
</feature>
<sequence length="95" mass="10758">MKGAATRKNWKRRSVCFEDELRDGDATLSSSPGKGKIMHNQSKEQTEEKRKERRRSEAKAAIELGNVINGRGPIVDDEEEEDMPINQPTQARMST</sequence>
<dbReference type="EMBL" id="KN818222">
    <property type="protein sequence ID" value="KIL71363.1"/>
    <property type="molecule type" value="Genomic_DNA"/>
</dbReference>
<feature type="region of interest" description="Disordered" evidence="1">
    <location>
        <begin position="18"/>
        <end position="95"/>
    </location>
</feature>
<organism evidence="2 3">
    <name type="scientific">Amanita muscaria (strain Koide BX008)</name>
    <dbReference type="NCBI Taxonomy" id="946122"/>
    <lineage>
        <taxon>Eukaryota</taxon>
        <taxon>Fungi</taxon>
        <taxon>Dikarya</taxon>
        <taxon>Basidiomycota</taxon>
        <taxon>Agaricomycotina</taxon>
        <taxon>Agaricomycetes</taxon>
        <taxon>Agaricomycetidae</taxon>
        <taxon>Agaricales</taxon>
        <taxon>Pluteineae</taxon>
        <taxon>Amanitaceae</taxon>
        <taxon>Amanita</taxon>
    </lineage>
</organism>
<dbReference type="HOGENOM" id="CLU_171509_0_0_1"/>